<feature type="region of interest" description="Disordered" evidence="2">
    <location>
        <begin position="1170"/>
        <end position="1315"/>
    </location>
</feature>
<dbReference type="GO" id="GO:0007005">
    <property type="term" value="P:mitochondrion organization"/>
    <property type="evidence" value="ECO:0007669"/>
    <property type="project" value="TreeGrafter"/>
</dbReference>
<dbReference type="GO" id="GO:0005739">
    <property type="term" value="C:mitochondrion"/>
    <property type="evidence" value="ECO:0007669"/>
    <property type="project" value="TreeGrafter"/>
</dbReference>
<feature type="compositionally biased region" description="Polar residues" evidence="2">
    <location>
        <begin position="897"/>
        <end position="918"/>
    </location>
</feature>
<dbReference type="RefSeq" id="XP_056500446.1">
    <property type="nucleotide sequence ID" value="XM_056645208.1"/>
</dbReference>
<dbReference type="PROSITE" id="PS51375">
    <property type="entry name" value="PPR"/>
    <property type="match status" value="1"/>
</dbReference>
<proteinExistence type="predicted"/>
<evidence type="ECO:0000256" key="1">
    <source>
        <dbReference type="PROSITE-ProRule" id="PRU00708"/>
    </source>
</evidence>
<dbReference type="GO" id="GO:0006396">
    <property type="term" value="P:RNA processing"/>
    <property type="evidence" value="ECO:0007669"/>
    <property type="project" value="TreeGrafter"/>
</dbReference>
<comment type="caution">
    <text evidence="3">The sequence shown here is derived from an EMBL/GenBank/DDBJ whole genome shotgun (WGS) entry which is preliminary data.</text>
</comment>
<dbReference type="SUPFAM" id="SSF48452">
    <property type="entry name" value="TPR-like"/>
    <property type="match status" value="1"/>
</dbReference>
<dbReference type="InterPro" id="IPR002885">
    <property type="entry name" value="PPR_rpt"/>
</dbReference>
<dbReference type="OrthoDB" id="1882346at2759"/>
<reference evidence="3" key="2">
    <citation type="journal article" date="2023" name="IMA Fungus">
        <title>Comparative genomic study of the Penicillium genus elucidates a diverse pangenome and 15 lateral gene transfer events.</title>
        <authorList>
            <person name="Petersen C."/>
            <person name="Sorensen T."/>
            <person name="Nielsen M.R."/>
            <person name="Sondergaard T.E."/>
            <person name="Sorensen J.L."/>
            <person name="Fitzpatrick D.A."/>
            <person name="Frisvad J.C."/>
            <person name="Nielsen K.L."/>
        </authorList>
    </citation>
    <scope>NUCLEOTIDE SEQUENCE</scope>
    <source>
        <strain evidence="3">IBT 23319</strain>
    </source>
</reference>
<dbReference type="InterPro" id="IPR011990">
    <property type="entry name" value="TPR-like_helical_dom_sf"/>
</dbReference>
<feature type="compositionally biased region" description="Basic and acidic residues" evidence="2">
    <location>
        <begin position="1284"/>
        <end position="1299"/>
    </location>
</feature>
<dbReference type="InterPro" id="IPR051114">
    <property type="entry name" value="Mito_RNA_Proc_CCM1"/>
</dbReference>
<name>A0A9W9P006_PENCI</name>
<organism evidence="3 4">
    <name type="scientific">Penicillium citrinum</name>
    <dbReference type="NCBI Taxonomy" id="5077"/>
    <lineage>
        <taxon>Eukaryota</taxon>
        <taxon>Fungi</taxon>
        <taxon>Dikarya</taxon>
        <taxon>Ascomycota</taxon>
        <taxon>Pezizomycotina</taxon>
        <taxon>Eurotiomycetes</taxon>
        <taxon>Eurotiomycetidae</taxon>
        <taxon>Eurotiales</taxon>
        <taxon>Aspergillaceae</taxon>
        <taxon>Penicillium</taxon>
    </lineage>
</organism>
<feature type="compositionally biased region" description="Basic residues" evidence="2">
    <location>
        <begin position="1208"/>
        <end position="1221"/>
    </location>
</feature>
<evidence type="ECO:0000313" key="4">
    <source>
        <dbReference type="Proteomes" id="UP001147733"/>
    </source>
</evidence>
<feature type="region of interest" description="Disordered" evidence="2">
    <location>
        <begin position="879"/>
        <end position="918"/>
    </location>
</feature>
<feature type="repeat" description="PPR" evidence="1">
    <location>
        <begin position="510"/>
        <end position="544"/>
    </location>
</feature>
<dbReference type="GO" id="GO:0003729">
    <property type="term" value="F:mRNA binding"/>
    <property type="evidence" value="ECO:0007669"/>
    <property type="project" value="TreeGrafter"/>
</dbReference>
<dbReference type="Proteomes" id="UP001147733">
    <property type="component" value="Unassembled WGS sequence"/>
</dbReference>
<dbReference type="NCBIfam" id="TIGR00756">
    <property type="entry name" value="PPR"/>
    <property type="match status" value="1"/>
</dbReference>
<evidence type="ECO:0008006" key="5">
    <source>
        <dbReference type="Google" id="ProtNLM"/>
    </source>
</evidence>
<accession>A0A9W9P006</accession>
<dbReference type="EMBL" id="JAPQKT010000005">
    <property type="protein sequence ID" value="KAJ5231702.1"/>
    <property type="molecule type" value="Genomic_DNA"/>
</dbReference>
<dbReference type="Pfam" id="PF01535">
    <property type="entry name" value="PPR"/>
    <property type="match status" value="2"/>
</dbReference>
<keyword evidence="4" id="KW-1185">Reference proteome</keyword>
<dbReference type="PANTHER" id="PTHR47934:SF6">
    <property type="entry name" value="MITOCHONDRIAL GROUP I INTRON SPLICING FACTOR CCM1-RELATED"/>
    <property type="match status" value="1"/>
</dbReference>
<reference evidence="3" key="1">
    <citation type="submission" date="2022-11" db="EMBL/GenBank/DDBJ databases">
        <authorList>
            <person name="Petersen C."/>
        </authorList>
    </citation>
    <scope>NUCLEOTIDE SEQUENCE</scope>
    <source>
        <strain evidence="3">IBT 23319</strain>
    </source>
</reference>
<dbReference type="Pfam" id="PF13041">
    <property type="entry name" value="PPR_2"/>
    <property type="match status" value="1"/>
</dbReference>
<dbReference type="GeneID" id="81384375"/>
<gene>
    <name evidence="3" type="ORF">N7469_006290</name>
</gene>
<evidence type="ECO:0000313" key="3">
    <source>
        <dbReference type="EMBL" id="KAJ5231702.1"/>
    </source>
</evidence>
<protein>
    <recommendedName>
        <fullName evidence="5">Translation regulator (Cya5)</fullName>
    </recommendedName>
</protein>
<sequence>MLERATACFESAGRRLFRDSNDAIRTRRSLCRDFWKHSATTEDFSNWFLAFVQPSSQRPSSALNLASRNQNPSAPDGGIPFLEFLYPEITSSPALRISRHSRRLGLRRRRRTLVGFPRTYASEAVPNTNAALPDSSSIYRQASQVESDDPVAQAMIDLSRMLGKKQKDFDKAWVLYLAAGRPSISRSGLCEYLASSGKSSDWDRAWQVFEEIPPEDRTPDDFYHVTQSQIQQENSSRLSEIARLVTTHEISKACIPWIFAHFWTSQLWASAVEAWEIGSHQQLADNTRSNVIFSCVKDDSFLVNGIEFGNYLSDHPAEQNRSSLDLGLMFLETISRSPTHPENAPLDALLEILRVYHNLGLSRIRHYRSIIHTLQSSKSRSVSSRAIVFYRRLRSQYPDFRPPYALLERQLVTMKSRNISSGITFFLDELARFHPPPGKKAYLAALNCLAHAGDVSQVESIFDRMLGDHGNPSDCAAALPLLVVYAENGNVKETYRQFQRLSDEFNLEPNIFCWNVLLKAHAKNNDWASARETYSRMLTAGVRPDSYTFGTLMGISADRGDIEGSRQLLREARQHHVSITMPMLDTIISVYCKNGQLKLAEQLAEACVKIPIEGSYTRMWNAILYQYARRLDVKSCYRIKRRMEAANIKPDSWTYSATMLGLVLIGRPNRARDYLRKLHQHRSMYADEYHYTLVLFGYVEKRNRDMVHIVFKEIVERFGKAGPFSSFLYLRSQAERDLEIAKEAGITSGDELNLKHAEKALAQYIANSHASNPSYKFCRTPADDASVTRQYEYLIKQYGTRGAIRHARALYQQFLDNRVPVDTKGNNVGMVPYQVLTSMMAAHLNVAEYKEAEELWKLALADAIQKASRLDFEISSVPFSDSEPQGAAKPTDRLPRRNSTGPQTSTSSSVNASVPQNESSKILPTQRFILAKPLSLYMRVLGYQNRTSKINHVVADLEKLGFALTTFNWSTWVQMLASSDSYNDQVKAFRMFEEKFAPHFPGWYKLLRGFGRKSSEMTNTTWMLEDPRTESFRDVSGKSTRKYWINIEPDLLQPTYLTMSFLAASLDRVRDKTITQGNLELQKINTIAPKTVQMIGEMPYQRDKLQGVMIRHRSQQADKAPSPSEPYIIRGGVLSRAGKPTPRPDIFVDDETLETHQPDFPHHIFESKNQFSSIEGSAEPSLSDEAQFDPPFNPMSPADQIDTEGHFRHSRANQRRQRNLRFSRVIEREKKRREGPKRQRKLANGQSLTENEPSGDETQVFDENRDEDFATWSQHQKNSMVEVSVDKEEFQSQTEKVKQTTENPSEILDESKARK</sequence>
<dbReference type="PANTHER" id="PTHR47934">
    <property type="entry name" value="PENTATRICOPEPTIDE REPEAT-CONTAINING PROTEIN PET309, MITOCHONDRIAL"/>
    <property type="match status" value="1"/>
</dbReference>
<feature type="compositionally biased region" description="Polar residues" evidence="2">
    <location>
        <begin position="1271"/>
        <end position="1281"/>
    </location>
</feature>
<feature type="compositionally biased region" description="Basic residues" evidence="2">
    <location>
        <begin position="1230"/>
        <end position="1241"/>
    </location>
</feature>
<evidence type="ECO:0000256" key="2">
    <source>
        <dbReference type="SAM" id="MobiDB-lite"/>
    </source>
</evidence>
<dbReference type="Gene3D" id="1.25.40.10">
    <property type="entry name" value="Tetratricopeptide repeat domain"/>
    <property type="match status" value="2"/>
</dbReference>